<dbReference type="CDD" id="cd12871">
    <property type="entry name" value="Bacuni_01323_like"/>
    <property type="match status" value="1"/>
</dbReference>
<keyword evidence="1" id="KW-0732">Signal</keyword>
<feature type="signal peptide" evidence="1">
    <location>
        <begin position="1"/>
        <end position="19"/>
    </location>
</feature>
<dbReference type="EMBL" id="JACIES010000002">
    <property type="protein sequence ID" value="MBB4025481.1"/>
    <property type="molecule type" value="Genomic_DNA"/>
</dbReference>
<accession>A0A7W6HV14</accession>
<comment type="caution">
    <text evidence="2">The sequence shown here is derived from an EMBL/GenBank/DDBJ whole genome shotgun (WGS) entry which is preliminary data.</text>
</comment>
<proteinExistence type="predicted"/>
<dbReference type="Proteomes" id="UP000546007">
    <property type="component" value="Unassembled WGS sequence"/>
</dbReference>
<dbReference type="PROSITE" id="PS51257">
    <property type="entry name" value="PROKAR_LIPOPROTEIN"/>
    <property type="match status" value="1"/>
</dbReference>
<keyword evidence="3" id="KW-1185">Reference proteome</keyword>
<evidence type="ECO:0008006" key="4">
    <source>
        <dbReference type="Google" id="ProtNLM"/>
    </source>
</evidence>
<dbReference type="OrthoDB" id="1100921at2"/>
<feature type="chain" id="PRO_5030919791" description="DUF4595 domain-containing protein" evidence="1">
    <location>
        <begin position="20"/>
        <end position="244"/>
    </location>
</feature>
<evidence type="ECO:0000313" key="3">
    <source>
        <dbReference type="Proteomes" id="UP000546007"/>
    </source>
</evidence>
<reference evidence="2 3" key="1">
    <citation type="submission" date="2020-08" db="EMBL/GenBank/DDBJ databases">
        <title>Genomic Encyclopedia of Type Strains, Phase IV (KMG-IV): sequencing the most valuable type-strain genomes for metagenomic binning, comparative biology and taxonomic classification.</title>
        <authorList>
            <person name="Goeker M."/>
        </authorList>
    </citation>
    <scope>NUCLEOTIDE SEQUENCE [LARGE SCALE GENOMIC DNA]</scope>
    <source>
        <strain evidence="2 3">DSM 105721</strain>
    </source>
</reference>
<gene>
    <name evidence="2" type="ORF">GGR14_001253</name>
</gene>
<evidence type="ECO:0000313" key="2">
    <source>
        <dbReference type="EMBL" id="MBB4025481.1"/>
    </source>
</evidence>
<sequence length="244" mass="28588">MKKIYLLMMLLATVFVACSDDDDEKDDDKPTDKVKLVSKIVTSSSEGIKELEETFEYDSQGRITKYKYYNIDEAYSYTLEYVHGDKTITMKDYEDDELYNTIVYTLENDMIVASSDDYNGKPVKFSYSDKYLVKTEKEGDSEILTWSNENLLRIGNDMSFTYTEYENKSNIDITSINFTEDAEFNDILFRSGYFGNRSKKLISTAKSEWHDLLYQYEYTFDNEGYVTTIKDIENGYTKTITYKE</sequence>
<protein>
    <recommendedName>
        <fullName evidence="4">DUF4595 domain-containing protein</fullName>
    </recommendedName>
</protein>
<organism evidence="2 3">
    <name type="scientific">Butyricimonas faecihominis</name>
    <dbReference type="NCBI Taxonomy" id="1472416"/>
    <lineage>
        <taxon>Bacteria</taxon>
        <taxon>Pseudomonadati</taxon>
        <taxon>Bacteroidota</taxon>
        <taxon>Bacteroidia</taxon>
        <taxon>Bacteroidales</taxon>
        <taxon>Odoribacteraceae</taxon>
        <taxon>Butyricimonas</taxon>
    </lineage>
</organism>
<evidence type="ECO:0000256" key="1">
    <source>
        <dbReference type="SAM" id="SignalP"/>
    </source>
</evidence>
<dbReference type="RefSeq" id="WP_124317218.1">
    <property type="nucleotide sequence ID" value="NZ_AP028155.1"/>
</dbReference>
<dbReference type="GeneID" id="93103308"/>
<dbReference type="AlphaFoldDB" id="A0A7W6HV14"/>
<name>A0A7W6HV14_9BACT</name>